<reference evidence="2 3" key="1">
    <citation type="submission" date="2016-06" db="EMBL/GenBank/DDBJ databases">
        <title>Domibacillus iocasae genome sequencing.</title>
        <authorList>
            <person name="Verma A."/>
            <person name="Pal Y."/>
            <person name="Ojha A.K."/>
            <person name="Krishnamurthi S."/>
        </authorList>
    </citation>
    <scope>NUCLEOTIDE SEQUENCE [LARGE SCALE GENOMIC DNA]</scope>
    <source>
        <strain evidence="2 3">DSM 29979</strain>
    </source>
</reference>
<proteinExistence type="predicted"/>
<evidence type="ECO:0000313" key="3">
    <source>
        <dbReference type="Proteomes" id="UP000095658"/>
    </source>
</evidence>
<feature type="compositionally biased region" description="Acidic residues" evidence="1">
    <location>
        <begin position="28"/>
        <end position="67"/>
    </location>
</feature>
<feature type="region of interest" description="Disordered" evidence="1">
    <location>
        <begin position="25"/>
        <end position="88"/>
    </location>
</feature>
<dbReference type="EMBL" id="MAMP01000012">
    <property type="protein sequence ID" value="OES45697.1"/>
    <property type="molecule type" value="Genomic_DNA"/>
</dbReference>
<dbReference type="AlphaFoldDB" id="A0A1E7DRH5"/>
<feature type="compositionally biased region" description="Basic and acidic residues" evidence="1">
    <location>
        <begin position="75"/>
        <end position="88"/>
    </location>
</feature>
<evidence type="ECO:0000256" key="1">
    <source>
        <dbReference type="SAM" id="MobiDB-lite"/>
    </source>
</evidence>
<dbReference type="Proteomes" id="UP000095658">
    <property type="component" value="Unassembled WGS sequence"/>
</dbReference>
<protein>
    <submittedName>
        <fullName evidence="2">Uncharacterized protein</fullName>
    </submittedName>
</protein>
<keyword evidence="3" id="KW-1185">Reference proteome</keyword>
<accession>A0A1E7DRH5</accession>
<dbReference type="PROSITE" id="PS51257">
    <property type="entry name" value="PROKAR_LIPOPROTEIN"/>
    <property type="match status" value="1"/>
</dbReference>
<name>A0A1E7DRH5_9BACI</name>
<evidence type="ECO:0000313" key="2">
    <source>
        <dbReference type="EMBL" id="OES45697.1"/>
    </source>
</evidence>
<dbReference type="RefSeq" id="WP_069937694.1">
    <property type="nucleotide sequence ID" value="NZ_MAMP01000012.1"/>
</dbReference>
<comment type="caution">
    <text evidence="2">The sequence shown here is derived from an EMBL/GenBank/DDBJ whole genome shotgun (WGS) entry which is preliminary data.</text>
</comment>
<dbReference type="STRING" id="1714016.BA724_02505"/>
<dbReference type="OrthoDB" id="2941319at2"/>
<organism evidence="2 3">
    <name type="scientific">Domibacillus iocasae</name>
    <dbReference type="NCBI Taxonomy" id="1714016"/>
    <lineage>
        <taxon>Bacteria</taxon>
        <taxon>Bacillati</taxon>
        <taxon>Bacillota</taxon>
        <taxon>Bacilli</taxon>
        <taxon>Bacillales</taxon>
        <taxon>Bacillaceae</taxon>
        <taxon>Domibacillus</taxon>
    </lineage>
</organism>
<gene>
    <name evidence="2" type="ORF">BA724_02505</name>
</gene>
<sequence>MDLNFKKKLLASGMAAVLTLGGLSACGESEEPEEQQDGQLDEENEPDQDNEDQNDQLDDQIEQDDSINDGVDMQDGEKDNKLNEEEKE</sequence>